<sequence>MSMNLSDFTQIKRRQLHALAKSQPIGTSTLYQARSGVALCFGQTVELIRRILLMHLFRGPTCIFSLLLSLLLIVGSAFWPAVGLSVISHREASLTEKQRIESSFPAKLDNWLIGFEGDPEDTPVVDTAHRLMLHLSRLQNGTNTAKHWCGEFTDCSAFVHHAINPTQTSVLHPTNSYYIFLVRRVFSDILGYHCYVPYKTFHSPETAITVFLPFKRLVDQFFITVSPS</sequence>
<keyword evidence="1" id="KW-0472">Membrane</keyword>
<gene>
    <name evidence="2" type="ORF">EG68_07727</name>
</gene>
<dbReference type="OrthoDB" id="6279195at2759"/>
<organism evidence="2 3">
    <name type="scientific">Paragonimus skrjabini miyazakii</name>
    <dbReference type="NCBI Taxonomy" id="59628"/>
    <lineage>
        <taxon>Eukaryota</taxon>
        <taxon>Metazoa</taxon>
        <taxon>Spiralia</taxon>
        <taxon>Lophotrochozoa</taxon>
        <taxon>Platyhelminthes</taxon>
        <taxon>Trematoda</taxon>
        <taxon>Digenea</taxon>
        <taxon>Plagiorchiida</taxon>
        <taxon>Troglotremata</taxon>
        <taxon>Troglotrematidae</taxon>
        <taxon>Paragonimus</taxon>
    </lineage>
</organism>
<dbReference type="AlphaFoldDB" id="A0A8S9YQA3"/>
<feature type="transmembrane region" description="Helical" evidence="1">
    <location>
        <begin position="63"/>
        <end position="87"/>
    </location>
</feature>
<name>A0A8S9YQA3_9TREM</name>
<evidence type="ECO:0000313" key="2">
    <source>
        <dbReference type="EMBL" id="KAF7255160.1"/>
    </source>
</evidence>
<protein>
    <submittedName>
        <fullName evidence="2">Uncharacterized protein</fullName>
    </submittedName>
</protein>
<evidence type="ECO:0000313" key="3">
    <source>
        <dbReference type="Proteomes" id="UP000822476"/>
    </source>
</evidence>
<keyword evidence="1" id="KW-1133">Transmembrane helix</keyword>
<evidence type="ECO:0000256" key="1">
    <source>
        <dbReference type="SAM" id="Phobius"/>
    </source>
</evidence>
<dbReference type="EMBL" id="JTDE01004250">
    <property type="protein sequence ID" value="KAF7255160.1"/>
    <property type="molecule type" value="Genomic_DNA"/>
</dbReference>
<proteinExistence type="predicted"/>
<keyword evidence="3" id="KW-1185">Reference proteome</keyword>
<reference evidence="2" key="1">
    <citation type="submission" date="2019-07" db="EMBL/GenBank/DDBJ databases">
        <title>Annotation for the trematode Paragonimus miyazaki's.</title>
        <authorList>
            <person name="Choi Y.-J."/>
        </authorList>
    </citation>
    <scope>NUCLEOTIDE SEQUENCE</scope>
    <source>
        <strain evidence="2">Japan</strain>
    </source>
</reference>
<keyword evidence="1" id="KW-0812">Transmembrane</keyword>
<accession>A0A8S9YQA3</accession>
<dbReference type="Proteomes" id="UP000822476">
    <property type="component" value="Unassembled WGS sequence"/>
</dbReference>
<comment type="caution">
    <text evidence="2">The sequence shown here is derived from an EMBL/GenBank/DDBJ whole genome shotgun (WGS) entry which is preliminary data.</text>
</comment>